<dbReference type="Proteomes" id="UP000677423">
    <property type="component" value="Segment"/>
</dbReference>
<proteinExistence type="predicted"/>
<accession>A0A8E7L336</accession>
<organism evidence="1 2">
    <name type="scientific">Enterococcus phage 113</name>
    <dbReference type="NCBI Taxonomy" id="2835638"/>
    <lineage>
        <taxon>Viruses</taxon>
        <taxon>Duplodnaviria</taxon>
        <taxon>Heunggongvirae</taxon>
        <taxon>Uroviricota</taxon>
        <taxon>Caudoviricetes</taxon>
        <taxon>Herelleviridae</taxon>
        <taxon>Brockvirinae</taxon>
        <taxon>Schiekvirus</taxon>
        <taxon>Schiekvirus sv113</taxon>
    </lineage>
</organism>
<name>A0A8E7L336_9CAUD</name>
<dbReference type="EMBL" id="MZ147816">
    <property type="protein sequence ID" value="QVW54533.1"/>
    <property type="molecule type" value="Genomic_DNA"/>
</dbReference>
<keyword evidence="2" id="KW-1185">Reference proteome</keyword>
<evidence type="ECO:0000313" key="2">
    <source>
        <dbReference type="Proteomes" id="UP000677423"/>
    </source>
</evidence>
<protein>
    <submittedName>
        <fullName evidence="1">Uncharacterized protein</fullName>
    </submittedName>
</protein>
<evidence type="ECO:0000313" key="1">
    <source>
        <dbReference type="EMBL" id="QVW54533.1"/>
    </source>
</evidence>
<reference evidence="1 2" key="1">
    <citation type="submission" date="2021-05" db="EMBL/GenBank/DDBJ databases">
        <authorList>
            <person name="Canfield G.S."/>
            <person name="Duerkop B.A."/>
        </authorList>
    </citation>
    <scope>NUCLEOTIDE SEQUENCE [LARGE SCALE GENOMIC DNA]</scope>
</reference>
<gene>
    <name evidence="1" type="ORF">p113_111</name>
</gene>
<sequence length="120" mass="14517">MSWHSFYIATKQALCLHKYKVVQVWLTKYQVCLTCGKHKKYDLSVKSYPDIEYNTLTEEQHELVANYLDVDTKDVLDMFELYMLKQKRIRDYERKEARRRMLERELKTFGKVLRGENIDG</sequence>